<dbReference type="PANTHER" id="PTHR15486">
    <property type="entry name" value="ANCIENT UBIQUITOUS PROTEIN"/>
    <property type="match status" value="1"/>
</dbReference>
<dbReference type="EMBL" id="JAKUCV010004340">
    <property type="protein sequence ID" value="KAJ4835680.1"/>
    <property type="molecule type" value="Genomic_DNA"/>
</dbReference>
<sequence length="261" mass="28775">MTSANTQHTHCRAQNPGLALVFSADSNGDSDVEKTRKLKGIRVSVKGTPPPPPKKGQKGVLFVCNHRTVVDPLVIAFFLRRNVTAVVYSVSKFTALISPIKVVALSRKREKDAATIMHLLEEGHDLVICPQGTTCREPFLLGFSALFAELTDRIVPVPVNTKQNVFHGTTARGYKLLDPYFVFMNPIPTDETTFLDQLPEEMTCKGGKSAIEVANYTQSLLAETLDFECTNLTRKDKYSILAGTDGRVPLSKEKDPIKKIS</sequence>
<name>A0A9Q0JCG2_9ROSI</name>
<reference evidence="4" key="2">
    <citation type="journal article" date="2023" name="Plants (Basel)">
        <title>Annotation of the Turnera subulata (Passifloraceae) Draft Genome Reveals the S-Locus Evolved after the Divergence of Turneroideae from Passifloroideae in a Stepwise Manner.</title>
        <authorList>
            <person name="Henning P.M."/>
            <person name="Roalson E.H."/>
            <person name="Mir W."/>
            <person name="McCubbin A.G."/>
            <person name="Shore J.S."/>
        </authorList>
    </citation>
    <scope>NUCLEOTIDE SEQUENCE</scope>
    <source>
        <strain evidence="4">F60SS</strain>
    </source>
</reference>
<protein>
    <submittedName>
        <fullName evidence="4">Glycerol-3-phosphate 2-O-acyltransferase 6</fullName>
    </submittedName>
</protein>
<comment type="subcellular location">
    <subcellularLocation>
        <location evidence="1">Membrane</location>
    </subcellularLocation>
</comment>
<dbReference type="OrthoDB" id="1854593at2759"/>
<organism evidence="4 5">
    <name type="scientific">Turnera subulata</name>
    <dbReference type="NCBI Taxonomy" id="218843"/>
    <lineage>
        <taxon>Eukaryota</taxon>
        <taxon>Viridiplantae</taxon>
        <taxon>Streptophyta</taxon>
        <taxon>Embryophyta</taxon>
        <taxon>Tracheophyta</taxon>
        <taxon>Spermatophyta</taxon>
        <taxon>Magnoliopsida</taxon>
        <taxon>eudicotyledons</taxon>
        <taxon>Gunneridae</taxon>
        <taxon>Pentapetalae</taxon>
        <taxon>rosids</taxon>
        <taxon>fabids</taxon>
        <taxon>Malpighiales</taxon>
        <taxon>Passifloraceae</taxon>
        <taxon>Turnera</taxon>
    </lineage>
</organism>
<dbReference type="CDD" id="cd06551">
    <property type="entry name" value="LPLAT"/>
    <property type="match status" value="1"/>
</dbReference>
<evidence type="ECO:0000313" key="5">
    <source>
        <dbReference type="Proteomes" id="UP001141552"/>
    </source>
</evidence>
<keyword evidence="2" id="KW-0472">Membrane</keyword>
<dbReference type="SMART" id="SM00563">
    <property type="entry name" value="PlsC"/>
    <property type="match status" value="1"/>
</dbReference>
<dbReference type="SUPFAM" id="SSF69593">
    <property type="entry name" value="Glycerol-3-phosphate (1)-acyltransferase"/>
    <property type="match status" value="1"/>
</dbReference>
<accession>A0A9Q0JCG2</accession>
<dbReference type="PANTHER" id="PTHR15486:SF49">
    <property type="entry name" value="GLYCEROL-3-PHOSPHATE 2-O-ACYLTRANSFERASE 6"/>
    <property type="match status" value="1"/>
</dbReference>
<evidence type="ECO:0000259" key="3">
    <source>
        <dbReference type="SMART" id="SM00563"/>
    </source>
</evidence>
<dbReference type="AlphaFoldDB" id="A0A9Q0JCG2"/>
<dbReference type="GO" id="GO:0010143">
    <property type="term" value="P:cutin biosynthetic process"/>
    <property type="evidence" value="ECO:0007669"/>
    <property type="project" value="TreeGrafter"/>
</dbReference>
<evidence type="ECO:0000256" key="1">
    <source>
        <dbReference type="ARBA" id="ARBA00004370"/>
    </source>
</evidence>
<dbReference type="Pfam" id="PF01553">
    <property type="entry name" value="Acyltransferase"/>
    <property type="match status" value="1"/>
</dbReference>
<dbReference type="GO" id="GO:0016791">
    <property type="term" value="F:phosphatase activity"/>
    <property type="evidence" value="ECO:0007669"/>
    <property type="project" value="TreeGrafter"/>
</dbReference>
<dbReference type="GO" id="GO:0016020">
    <property type="term" value="C:membrane"/>
    <property type="evidence" value="ECO:0007669"/>
    <property type="project" value="UniProtKB-SubCell"/>
</dbReference>
<gene>
    <name evidence="4" type="primary">GPAT6_1</name>
    <name evidence="4" type="ORF">Tsubulata_036472</name>
</gene>
<proteinExistence type="predicted"/>
<keyword evidence="5" id="KW-1185">Reference proteome</keyword>
<reference evidence="4" key="1">
    <citation type="submission" date="2022-02" db="EMBL/GenBank/DDBJ databases">
        <authorList>
            <person name="Henning P.M."/>
            <person name="McCubbin A.G."/>
            <person name="Shore J.S."/>
        </authorList>
    </citation>
    <scope>NUCLEOTIDE SEQUENCE</scope>
    <source>
        <strain evidence="4">F60SS</strain>
        <tissue evidence="4">Leaves</tissue>
    </source>
</reference>
<dbReference type="InterPro" id="IPR002123">
    <property type="entry name" value="Plipid/glycerol_acylTrfase"/>
</dbReference>
<dbReference type="Proteomes" id="UP001141552">
    <property type="component" value="Unassembled WGS sequence"/>
</dbReference>
<feature type="domain" description="Phospholipid/glycerol acyltransferase" evidence="3">
    <location>
        <begin position="60"/>
        <end position="162"/>
    </location>
</feature>
<comment type="caution">
    <text evidence="4">The sequence shown here is derived from an EMBL/GenBank/DDBJ whole genome shotgun (WGS) entry which is preliminary data.</text>
</comment>
<evidence type="ECO:0000256" key="2">
    <source>
        <dbReference type="ARBA" id="ARBA00023136"/>
    </source>
</evidence>
<dbReference type="GO" id="GO:0090447">
    <property type="term" value="F:glycerol-3-phosphate 2-O-acyltransferase activity"/>
    <property type="evidence" value="ECO:0007669"/>
    <property type="project" value="TreeGrafter"/>
</dbReference>
<evidence type="ECO:0000313" key="4">
    <source>
        <dbReference type="EMBL" id="KAJ4835680.1"/>
    </source>
</evidence>